<reference evidence="3" key="1">
    <citation type="journal article" date="2014" name="Int. J. Syst. Evol. Microbiol.">
        <title>Complete genome sequence of Corynebacterium casei LMG S-19264T (=DSM 44701T), isolated from a smear-ripened cheese.</title>
        <authorList>
            <consortium name="US DOE Joint Genome Institute (JGI-PGF)"/>
            <person name="Walter F."/>
            <person name="Albersmeier A."/>
            <person name="Kalinowski J."/>
            <person name="Ruckert C."/>
        </authorList>
    </citation>
    <scope>NUCLEOTIDE SEQUENCE</scope>
    <source>
        <strain evidence="3">KCTC 42097</strain>
    </source>
</reference>
<name>A0A8J3GI63_9HYPH</name>
<accession>A0A8J3GI63</accession>
<keyword evidence="4" id="KW-1185">Reference proteome</keyword>
<evidence type="ECO:0000313" key="4">
    <source>
        <dbReference type="Proteomes" id="UP000641137"/>
    </source>
</evidence>
<dbReference type="Proteomes" id="UP000641137">
    <property type="component" value="Unassembled WGS sequence"/>
</dbReference>
<dbReference type="RefSeq" id="WP_189490587.1">
    <property type="nucleotide sequence ID" value="NZ_BMZO01000008.1"/>
</dbReference>
<proteinExistence type="predicted"/>
<comment type="caution">
    <text evidence="3">The sequence shown here is derived from an EMBL/GenBank/DDBJ whole genome shotgun (WGS) entry which is preliminary data.</text>
</comment>
<dbReference type="AlphaFoldDB" id="A0A8J3GI63"/>
<feature type="region of interest" description="Disordered" evidence="1">
    <location>
        <begin position="51"/>
        <end position="92"/>
    </location>
</feature>
<evidence type="ECO:0000256" key="1">
    <source>
        <dbReference type="SAM" id="MobiDB-lite"/>
    </source>
</evidence>
<evidence type="ECO:0000313" key="3">
    <source>
        <dbReference type="EMBL" id="GHC75128.1"/>
    </source>
</evidence>
<protein>
    <submittedName>
        <fullName evidence="3">Uncharacterized protein</fullName>
    </submittedName>
</protein>
<sequence length="145" mass="15068">MPRRFLISSLLLASMLALSACGDDEAANVDEGGPIQAEEDGPVDLRDTADQLSRDAQDAAQRVQDQAREALQDAGDEAQGLWQGLQESADEAADALGEAANDAVDAVDDALGGGVLRDPSEGEVIGEDAPARPADDLNSRRTGQP</sequence>
<feature type="compositionally biased region" description="Basic and acidic residues" evidence="1">
    <location>
        <begin position="129"/>
        <end position="139"/>
    </location>
</feature>
<feature type="region of interest" description="Disordered" evidence="1">
    <location>
        <begin position="110"/>
        <end position="145"/>
    </location>
</feature>
<dbReference type="EMBL" id="BMZO01000008">
    <property type="protein sequence ID" value="GHC75128.1"/>
    <property type="molecule type" value="Genomic_DNA"/>
</dbReference>
<dbReference type="Gene3D" id="1.20.120.20">
    <property type="entry name" value="Apolipoprotein"/>
    <property type="match status" value="1"/>
</dbReference>
<gene>
    <name evidence="3" type="ORF">GCM10010136_24610</name>
</gene>
<feature type="chain" id="PRO_5035198790" evidence="2">
    <location>
        <begin position="20"/>
        <end position="145"/>
    </location>
</feature>
<evidence type="ECO:0000256" key="2">
    <source>
        <dbReference type="SAM" id="SignalP"/>
    </source>
</evidence>
<feature type="signal peptide" evidence="2">
    <location>
        <begin position="1"/>
        <end position="19"/>
    </location>
</feature>
<dbReference type="PROSITE" id="PS51257">
    <property type="entry name" value="PROKAR_LIPOPROTEIN"/>
    <property type="match status" value="1"/>
</dbReference>
<organism evidence="3 4">
    <name type="scientific">Limoniibacter endophyticus</name>
    <dbReference type="NCBI Taxonomy" id="1565040"/>
    <lineage>
        <taxon>Bacteria</taxon>
        <taxon>Pseudomonadati</taxon>
        <taxon>Pseudomonadota</taxon>
        <taxon>Alphaproteobacteria</taxon>
        <taxon>Hyphomicrobiales</taxon>
        <taxon>Bartonellaceae</taxon>
        <taxon>Limoniibacter</taxon>
    </lineage>
</organism>
<reference evidence="3" key="2">
    <citation type="submission" date="2020-09" db="EMBL/GenBank/DDBJ databases">
        <authorList>
            <person name="Sun Q."/>
            <person name="Kim S."/>
        </authorList>
    </citation>
    <scope>NUCLEOTIDE SEQUENCE</scope>
    <source>
        <strain evidence="3">KCTC 42097</strain>
    </source>
</reference>
<keyword evidence="2" id="KW-0732">Signal</keyword>